<reference evidence="1 2" key="1">
    <citation type="submission" date="2024-03" db="EMBL/GenBank/DDBJ databases">
        <title>Novel species of the genus Variovorax.</title>
        <authorList>
            <person name="Liu Q."/>
            <person name="Xin Y.-H."/>
        </authorList>
    </citation>
    <scope>NUCLEOTIDE SEQUENCE [LARGE SCALE GENOMIC DNA]</scope>
    <source>
        <strain evidence="1 2">KACC 18501</strain>
    </source>
</reference>
<name>A0ABU8W696_9BURK</name>
<sequence length="101" mass="11263">MKHMVSYKLKPDCVEENERLAKAVYEALEQARPQGLRYATFKLEDGVSFIHMVAHSEADGSNALTSLPAFKAFSAGVKERCEVPPHRVQLTEIGSYGFFGE</sequence>
<dbReference type="EMBL" id="JBBKZV010000023">
    <property type="protein sequence ID" value="MEJ8825569.1"/>
    <property type="molecule type" value="Genomic_DNA"/>
</dbReference>
<protein>
    <recommendedName>
        <fullName evidence="3">Antibiotic biosynthesis monooxygenase</fullName>
    </recommendedName>
</protein>
<dbReference type="Proteomes" id="UP001363010">
    <property type="component" value="Unassembled WGS sequence"/>
</dbReference>
<proteinExistence type="predicted"/>
<evidence type="ECO:0008006" key="3">
    <source>
        <dbReference type="Google" id="ProtNLM"/>
    </source>
</evidence>
<keyword evidence="2" id="KW-1185">Reference proteome</keyword>
<accession>A0ABU8W696</accession>
<evidence type="ECO:0000313" key="2">
    <source>
        <dbReference type="Proteomes" id="UP001363010"/>
    </source>
</evidence>
<dbReference type="RefSeq" id="WP_340366597.1">
    <property type="nucleotide sequence ID" value="NZ_JBBKZV010000023.1"/>
</dbReference>
<organism evidence="1 2">
    <name type="scientific">Variovorax humicola</name>
    <dbReference type="NCBI Taxonomy" id="1769758"/>
    <lineage>
        <taxon>Bacteria</taxon>
        <taxon>Pseudomonadati</taxon>
        <taxon>Pseudomonadota</taxon>
        <taxon>Betaproteobacteria</taxon>
        <taxon>Burkholderiales</taxon>
        <taxon>Comamonadaceae</taxon>
        <taxon>Variovorax</taxon>
    </lineage>
</organism>
<gene>
    <name evidence="1" type="ORF">WKW80_26680</name>
</gene>
<comment type="caution">
    <text evidence="1">The sequence shown here is derived from an EMBL/GenBank/DDBJ whole genome shotgun (WGS) entry which is preliminary data.</text>
</comment>
<evidence type="ECO:0000313" key="1">
    <source>
        <dbReference type="EMBL" id="MEJ8825569.1"/>
    </source>
</evidence>